<evidence type="ECO:0000256" key="1">
    <source>
        <dbReference type="SAM" id="Coils"/>
    </source>
</evidence>
<dbReference type="Pfam" id="PF22938">
    <property type="entry name" value="Integrase_p58_C"/>
    <property type="match status" value="1"/>
</dbReference>
<dbReference type="InterPro" id="IPR054465">
    <property type="entry name" value="Integrase_p58-like_C"/>
</dbReference>
<dbReference type="PROSITE" id="PS50994">
    <property type="entry name" value="INTEGRASE"/>
    <property type="match status" value="1"/>
</dbReference>
<dbReference type="InterPro" id="IPR036397">
    <property type="entry name" value="RNaseH_sf"/>
</dbReference>
<dbReference type="SMART" id="SM01083">
    <property type="entry name" value="Cir_N"/>
    <property type="match status" value="1"/>
</dbReference>
<feature type="region of interest" description="Disordered" evidence="2">
    <location>
        <begin position="182"/>
        <end position="249"/>
    </location>
</feature>
<dbReference type="Proteomes" id="UP001235939">
    <property type="component" value="Chromosome 06"/>
</dbReference>
<dbReference type="InterPro" id="IPR019339">
    <property type="entry name" value="CIR_N_dom"/>
</dbReference>
<evidence type="ECO:0000256" key="2">
    <source>
        <dbReference type="SAM" id="MobiDB-lite"/>
    </source>
</evidence>
<proteinExistence type="predicted"/>
<gene>
    <name evidence="4" type="ORF">LAZ67_6003897</name>
</gene>
<dbReference type="InterPro" id="IPR012337">
    <property type="entry name" value="RNaseH-like_sf"/>
</dbReference>
<evidence type="ECO:0000313" key="4">
    <source>
        <dbReference type="EMBL" id="UYV69523.1"/>
    </source>
</evidence>
<keyword evidence="1" id="KW-0175">Coiled coil</keyword>
<feature type="compositionally biased region" description="Basic and acidic residues" evidence="2">
    <location>
        <begin position="207"/>
        <end position="225"/>
    </location>
</feature>
<dbReference type="PANTHER" id="PTHR22093">
    <property type="entry name" value="LEUKOCYTE RECEPTOR CLUSTER LRC MEMBER 1"/>
    <property type="match status" value="1"/>
</dbReference>
<evidence type="ECO:0000259" key="3">
    <source>
        <dbReference type="PROSITE" id="PS50994"/>
    </source>
</evidence>
<accession>A0ABY6KP48</accession>
<organism evidence="4 5">
    <name type="scientific">Cordylochernes scorpioides</name>
    <dbReference type="NCBI Taxonomy" id="51811"/>
    <lineage>
        <taxon>Eukaryota</taxon>
        <taxon>Metazoa</taxon>
        <taxon>Ecdysozoa</taxon>
        <taxon>Arthropoda</taxon>
        <taxon>Chelicerata</taxon>
        <taxon>Arachnida</taxon>
        <taxon>Pseudoscorpiones</taxon>
        <taxon>Cheliferoidea</taxon>
        <taxon>Chernetidae</taxon>
        <taxon>Cordylochernes</taxon>
    </lineage>
</organism>
<keyword evidence="5" id="KW-1185">Reference proteome</keyword>
<reference evidence="4 5" key="1">
    <citation type="submission" date="2022-01" db="EMBL/GenBank/DDBJ databases">
        <title>A chromosomal length assembly of Cordylochernes scorpioides.</title>
        <authorList>
            <person name="Zeh D."/>
            <person name="Zeh J."/>
        </authorList>
    </citation>
    <scope>NUCLEOTIDE SEQUENCE [LARGE SCALE GENOMIC DNA]</scope>
    <source>
        <strain evidence="4">IN4F17</strain>
        <tissue evidence="4">Whole Body</tissue>
    </source>
</reference>
<dbReference type="Gene3D" id="3.30.420.10">
    <property type="entry name" value="Ribonuclease H-like superfamily/Ribonuclease H"/>
    <property type="match status" value="1"/>
</dbReference>
<evidence type="ECO:0000313" key="5">
    <source>
        <dbReference type="Proteomes" id="UP001235939"/>
    </source>
</evidence>
<dbReference type="SUPFAM" id="SSF56672">
    <property type="entry name" value="DNA/RNA polymerases"/>
    <property type="match status" value="1"/>
</dbReference>
<sequence length="585" mass="68200">MNILPKKRWHVRTKANIERVKRDEANAAEEERILQKRIQLAEQEARTSLLRSRAQQKYSTISLADDIQKDDHVNFFAKLEEQGGYKPETNREHEEEKQAEQIKLEKRIGLLTYLGQSELESTGGKPWYLKSHEERIANEDKGTTEKLPKKSTIKDPLDDMKAYLKETKSAISDPLEDIRGYLNASQGKEKTKKHKKDKKRSSTVSIEELRAKRLKREREEKEKSRQLLKRHRGEVEPEVPQDDRHRGYNSQFNPHLARQNKRNAELSLNSKKCLFGTKLIRVFGHIADGNGIYPDSEKIEPIAKFPTPRSITEIIVCTDYLTRFAVTKALPTGEAKEAAKFLMEYVVLNHGAPREIITDRRRVFQSKLIEELTNQCSLSIHRFTTAYHPQTNGLTERLNKTLANMMAKYVSVEQKDWDAILPCATFAYNTAKQDTTGFTPFKLIHGREAETTVDTLFQNLHEDLQEEYSQKIASRDDETRQLARLENLKAREKDMAIYDSKLRQWITKVVGELVWIFIPIRKVGLSEKLMKRYFGPYRVTRKLSDLTFEVEPVDQPTRRRQTRNLVHVLRMKPYHDPEDQADLFK</sequence>
<dbReference type="InterPro" id="IPR039875">
    <property type="entry name" value="LENG1-like"/>
</dbReference>
<dbReference type="InterPro" id="IPR001584">
    <property type="entry name" value="Integrase_cat-core"/>
</dbReference>
<feature type="compositionally biased region" description="Basic residues" evidence="2">
    <location>
        <begin position="190"/>
        <end position="201"/>
    </location>
</feature>
<name>A0ABY6KP48_9ARAC</name>
<dbReference type="PANTHER" id="PTHR22093:SF0">
    <property type="entry name" value="LEUKOCYTE RECEPTOR CLUSTER MEMBER 1"/>
    <property type="match status" value="1"/>
</dbReference>
<dbReference type="SUPFAM" id="SSF53098">
    <property type="entry name" value="Ribonuclease H-like"/>
    <property type="match status" value="1"/>
</dbReference>
<dbReference type="EMBL" id="CP092868">
    <property type="protein sequence ID" value="UYV69523.1"/>
    <property type="molecule type" value="Genomic_DNA"/>
</dbReference>
<feature type="domain" description="Integrase catalytic" evidence="3">
    <location>
        <begin position="283"/>
        <end position="448"/>
    </location>
</feature>
<protein>
    <recommendedName>
        <fullName evidence="3">Integrase catalytic domain-containing protein</fullName>
    </recommendedName>
</protein>
<dbReference type="InterPro" id="IPR043502">
    <property type="entry name" value="DNA/RNA_pol_sf"/>
</dbReference>
<feature type="coiled-coil region" evidence="1">
    <location>
        <begin position="17"/>
        <end position="46"/>
    </location>
</feature>